<evidence type="ECO:0000313" key="3">
    <source>
        <dbReference type="Proteomes" id="UP000265719"/>
    </source>
</evidence>
<proteinExistence type="predicted"/>
<dbReference type="REBASE" id="610537">
    <property type="entry name" value="Tha44931ORF21720P"/>
</dbReference>
<reference evidence="2" key="1">
    <citation type="submission" date="2020-10" db="EMBL/GenBank/DDBJ databases">
        <title>De novo genome project of the cellulose decomposer Thermobifida halotolerans type strain.</title>
        <authorList>
            <person name="Nagy I."/>
            <person name="Horvath B."/>
            <person name="Kukolya J."/>
            <person name="Nagy I."/>
            <person name="Orsini M."/>
        </authorList>
    </citation>
    <scope>NUCLEOTIDE SEQUENCE</scope>
    <source>
        <strain evidence="2">DSM 44931</strain>
    </source>
</reference>
<sequence length="1029" mass="116126">MSHAPAYFESAFENTIVAELVKHSGWRAVPEDGGYDPERAIDTTRLFEFLGRPSQRDQVERLTDRYGGVEEFQRGFLRRLTDQLDRYGTLHVLRNGVRDQGVEIALAHFKPEGAEAVDALAHYEENILSVTPQLHYSTRNRNSLDLVFFVNGLPVATAELKNPPTGQTVAHAMRQYRDDRDPRETLFAGRALVHFAVDTDEVYTTTRLARRDTVFLPFNQGSNGPNAPGGKGNRRAVPKREGGYPTAYLWREVLRRDNFMEILERFLAEKKTDRGTELIFPRYHQWHAVRTLADHVQRHGSGEKYLVQHSAGSGKSNTIAWLALRLLDLHTLADPRKLEGRARELGPATPVFDKILVVTDRTVLDDQLRKTVEGFVRTPGAFRAITGEGGSKSAELAAALKDSTTRVLTVTVQTFPYALKLLQDLPEKRCAILADEAHSSQSGDTSDQLRRALDAMERNAADDRAEDDGVPEAAEQLGERDHPNLSFFAFTATPKTKTLNLFGVRRDDGTRGPFHLYSMRQAIEEGFILDVLGRYITYDRSFRLVNEAVFDDDPEVDKKRAKAALMRMVDLSDTRITELADLIVRHFHRYIAPQMGGRSKAMVVTGGREHAVRLHRAIERRRKRLGWDDCRALVAFSGSLNLDGEDLTEAGINGFGEKQLPARFGYTRADDPHAVTNQQDEYRILVVADKYQTGFDQPLLTAMYVDKRLGGVQAVQTLSRLNRTHPLKDANDLFVLDFRNTADEITAAFQDYYTTTLADETDPNALYDKHTELLGFGVLDRDEIAEFDRCCLPGEDTPPHQDMIRLTGPALHRYEELLDSDPKNAEAFRGGLDGYQRAYGFLQLLARWVRQDEELRGLYRFGKVLLKRLPRRPEERGVDLSGTEVAEYRAYKTSESALKLDGDQSSRLGGTTVGESAPAGEATVETGRLSDIIDEINERFGVGLRAEHLDDPIAEVGERSPHLKRAAGKATPEEFRRLFVEEFRPDFLKKVRNPEDIELFRAYNDNRDLRDVIDSEAARRAQKDWGTAA</sequence>
<name>A0A399G1X1_9ACTN</name>
<dbReference type="GO" id="GO:0003677">
    <property type="term" value="F:DNA binding"/>
    <property type="evidence" value="ECO:0007669"/>
    <property type="project" value="UniProtKB-KW"/>
</dbReference>
<gene>
    <name evidence="2" type="ORF">NI17_021765</name>
</gene>
<dbReference type="Gene3D" id="3.90.1570.50">
    <property type="match status" value="1"/>
</dbReference>
<dbReference type="RefSeq" id="WP_170163075.1">
    <property type="nucleotide sequence ID" value="NZ_CP063196.1"/>
</dbReference>
<dbReference type="InterPro" id="IPR055180">
    <property type="entry name" value="HsdR_RecA-like_helicase_dom_2"/>
</dbReference>
<dbReference type="SUPFAM" id="SSF52540">
    <property type="entry name" value="P-loop containing nucleoside triphosphate hydrolases"/>
    <property type="match status" value="1"/>
</dbReference>
<dbReference type="KEGG" id="thao:NI17_021765"/>
<dbReference type="PANTHER" id="PTHR42927:SF1">
    <property type="entry name" value="HELICASE SUPERFAMILY 1 AND 2 DOMAIN-CONTAINING PROTEIN"/>
    <property type="match status" value="1"/>
</dbReference>
<dbReference type="InterPro" id="IPR007409">
    <property type="entry name" value="Restrct_endonuc_type1_HsdR_N"/>
</dbReference>
<keyword evidence="2" id="KW-0378">Hydrolase</keyword>
<dbReference type="AlphaFoldDB" id="A0A399G1X1"/>
<dbReference type="PANTHER" id="PTHR42927">
    <property type="entry name" value="HELICASE SUPERFAMILY 1 AND 2 DOMAIN-CONTAINING PROTEIN"/>
    <property type="match status" value="1"/>
</dbReference>
<dbReference type="GO" id="GO:0009307">
    <property type="term" value="P:DNA restriction-modification system"/>
    <property type="evidence" value="ECO:0007669"/>
    <property type="project" value="UniProtKB-KW"/>
</dbReference>
<dbReference type="Pfam" id="PF22679">
    <property type="entry name" value="T1R_D3-like"/>
    <property type="match status" value="1"/>
</dbReference>
<dbReference type="Pfam" id="PF04313">
    <property type="entry name" value="HSDR_N"/>
    <property type="match status" value="1"/>
</dbReference>
<protein>
    <submittedName>
        <fullName evidence="2">Type I restriction endonuclease subunit R</fullName>
    </submittedName>
</protein>
<dbReference type="Pfam" id="PF18766">
    <property type="entry name" value="SWI2_SNF2"/>
    <property type="match status" value="1"/>
</dbReference>
<dbReference type="GO" id="GO:0009035">
    <property type="term" value="F:type I site-specific deoxyribonuclease activity"/>
    <property type="evidence" value="ECO:0007669"/>
    <property type="project" value="UniProtKB-EC"/>
</dbReference>
<dbReference type="InterPro" id="IPR027417">
    <property type="entry name" value="P-loop_NTPase"/>
</dbReference>
<dbReference type="Gene3D" id="3.40.50.300">
    <property type="entry name" value="P-loop containing nucleotide triphosphate hydrolases"/>
    <property type="match status" value="2"/>
</dbReference>
<dbReference type="InterPro" id="IPR014001">
    <property type="entry name" value="Helicase_ATP-bd"/>
</dbReference>
<dbReference type="Proteomes" id="UP000265719">
    <property type="component" value="Chromosome"/>
</dbReference>
<accession>A0A399G1X1</accession>
<evidence type="ECO:0000313" key="2">
    <source>
        <dbReference type="EMBL" id="UOE19329.1"/>
    </source>
</evidence>
<keyword evidence="2" id="KW-0255">Endonuclease</keyword>
<dbReference type="CDD" id="cd22332">
    <property type="entry name" value="HsdR_N"/>
    <property type="match status" value="1"/>
</dbReference>
<keyword evidence="2" id="KW-0540">Nuclease</keyword>
<dbReference type="GO" id="GO:0005524">
    <property type="term" value="F:ATP binding"/>
    <property type="evidence" value="ECO:0007669"/>
    <property type="project" value="UniProtKB-KW"/>
</dbReference>
<keyword evidence="3" id="KW-1185">Reference proteome</keyword>
<organism evidence="2 3">
    <name type="scientific">Thermobifida halotolerans</name>
    <dbReference type="NCBI Taxonomy" id="483545"/>
    <lineage>
        <taxon>Bacteria</taxon>
        <taxon>Bacillati</taxon>
        <taxon>Actinomycetota</taxon>
        <taxon>Actinomycetes</taxon>
        <taxon>Streptosporangiales</taxon>
        <taxon>Nocardiopsidaceae</taxon>
        <taxon>Thermobifida</taxon>
    </lineage>
</organism>
<dbReference type="SMART" id="SM00487">
    <property type="entry name" value="DEXDc"/>
    <property type="match status" value="1"/>
</dbReference>
<evidence type="ECO:0000259" key="1">
    <source>
        <dbReference type="SMART" id="SM00487"/>
    </source>
</evidence>
<dbReference type="EMBL" id="CP063196">
    <property type="protein sequence ID" value="UOE19329.1"/>
    <property type="molecule type" value="Genomic_DNA"/>
</dbReference>
<dbReference type="InterPro" id="IPR040980">
    <property type="entry name" value="SWI2_SNF2"/>
</dbReference>
<feature type="domain" description="Helicase ATP-binding" evidence="1">
    <location>
        <begin position="277"/>
        <end position="517"/>
    </location>
</feature>